<keyword evidence="3" id="KW-1185">Reference proteome</keyword>
<name>A0A9N9CJX3_9GLOM</name>
<dbReference type="Proteomes" id="UP000789396">
    <property type="component" value="Unassembled WGS sequence"/>
</dbReference>
<proteinExistence type="predicted"/>
<accession>A0A9N9CJX3</accession>
<dbReference type="AlphaFoldDB" id="A0A9N9CJX3"/>
<gene>
    <name evidence="2" type="ORF">RFULGI_LOCUS6626</name>
</gene>
<feature type="non-terminal residue" evidence="2">
    <location>
        <position position="91"/>
    </location>
</feature>
<feature type="compositionally biased region" description="Basic and acidic residues" evidence="1">
    <location>
        <begin position="29"/>
        <end position="40"/>
    </location>
</feature>
<reference evidence="2" key="1">
    <citation type="submission" date="2021-06" db="EMBL/GenBank/DDBJ databases">
        <authorList>
            <person name="Kallberg Y."/>
            <person name="Tangrot J."/>
            <person name="Rosling A."/>
        </authorList>
    </citation>
    <scope>NUCLEOTIDE SEQUENCE</scope>
    <source>
        <strain evidence="2">IN212</strain>
    </source>
</reference>
<sequence length="91" mass="9930">MTQDESLHQIPSEHKTEINILTLVEAEVKEDKDSSSEKTLAETAPTDDAKNGIPNYEMNQTIVATAIPAIALEFKSLDEVAWIGTAYLLAA</sequence>
<evidence type="ECO:0000313" key="3">
    <source>
        <dbReference type="Proteomes" id="UP000789396"/>
    </source>
</evidence>
<evidence type="ECO:0000256" key="1">
    <source>
        <dbReference type="SAM" id="MobiDB-lite"/>
    </source>
</evidence>
<protein>
    <submittedName>
        <fullName evidence="2">6100_t:CDS:1</fullName>
    </submittedName>
</protein>
<dbReference type="EMBL" id="CAJVPZ010008765">
    <property type="protein sequence ID" value="CAG8601606.1"/>
    <property type="molecule type" value="Genomic_DNA"/>
</dbReference>
<comment type="caution">
    <text evidence="2">The sequence shown here is derived from an EMBL/GenBank/DDBJ whole genome shotgun (WGS) entry which is preliminary data.</text>
</comment>
<dbReference type="OrthoDB" id="10021397at2759"/>
<feature type="region of interest" description="Disordered" evidence="1">
    <location>
        <begin position="29"/>
        <end position="53"/>
    </location>
</feature>
<evidence type="ECO:0000313" key="2">
    <source>
        <dbReference type="EMBL" id="CAG8601606.1"/>
    </source>
</evidence>
<organism evidence="2 3">
    <name type="scientific">Racocetra fulgida</name>
    <dbReference type="NCBI Taxonomy" id="60492"/>
    <lineage>
        <taxon>Eukaryota</taxon>
        <taxon>Fungi</taxon>
        <taxon>Fungi incertae sedis</taxon>
        <taxon>Mucoromycota</taxon>
        <taxon>Glomeromycotina</taxon>
        <taxon>Glomeromycetes</taxon>
        <taxon>Diversisporales</taxon>
        <taxon>Gigasporaceae</taxon>
        <taxon>Racocetra</taxon>
    </lineage>
</organism>